<reference evidence="2 3" key="1">
    <citation type="submission" date="2015-08" db="EMBL/GenBank/DDBJ databases">
        <title>Comparative genomics of the Campylobacter concisus group.</title>
        <authorList>
            <person name="Yee E."/>
            <person name="Chapman M.H."/>
            <person name="Huynh S."/>
            <person name="Bono J.L."/>
            <person name="On S.L."/>
            <person name="St Leger J."/>
            <person name="Foster G."/>
            <person name="Parker C.T."/>
            <person name="Miller W.G."/>
        </authorList>
    </citation>
    <scope>NUCLEOTIDE SEQUENCE [LARGE SCALE GENOMIC DNA]</scope>
    <source>
        <strain evidence="2 3">RM9337</strain>
    </source>
</reference>
<name>A0AAW3ZSF7_9BACT</name>
<keyword evidence="3" id="KW-1185">Reference proteome</keyword>
<gene>
    <name evidence="2" type="primary">lptC</name>
    <name evidence="2" type="ORF">CCAL9337_05395</name>
</gene>
<dbReference type="RefSeq" id="WP_170016288.1">
    <property type="nucleotide sequence ID" value="NZ_CP012545.1"/>
</dbReference>
<dbReference type="InterPro" id="IPR026265">
    <property type="entry name" value="LptC"/>
</dbReference>
<evidence type="ECO:0000313" key="3">
    <source>
        <dbReference type="Proteomes" id="UP000650616"/>
    </source>
</evidence>
<dbReference type="GO" id="GO:0005886">
    <property type="term" value="C:plasma membrane"/>
    <property type="evidence" value="ECO:0007669"/>
    <property type="project" value="InterPro"/>
</dbReference>
<keyword evidence="1" id="KW-1133">Transmembrane helix</keyword>
<dbReference type="Proteomes" id="UP000650616">
    <property type="component" value="Unassembled WGS sequence"/>
</dbReference>
<keyword evidence="1" id="KW-0472">Membrane</keyword>
<keyword evidence="1" id="KW-0812">Transmembrane</keyword>
<feature type="transmembrane region" description="Helical" evidence="1">
    <location>
        <begin position="6"/>
        <end position="27"/>
    </location>
</feature>
<sequence length="174" mass="19974">MVIKIFYFVVAIFSAVMIFLALQDPYFAEQFKRDMSVSNMQMNDVVNHEINSSIVSGIYEADEVNRYAKKDEFLKFKADIIRGNLNHKMSSDVAISQGNLFIFKGNAKYDNNESLNFISEEILYNLKTKIVASKVDFVITQNGDKITGNSITYNTNKKQTQIKGLKAWIEQERD</sequence>
<dbReference type="InterPro" id="IPR010664">
    <property type="entry name" value="LipoPS_assembly_LptC-rel"/>
</dbReference>
<organism evidence="2 3">
    <name type="scientific">Campylobacter californiensis</name>
    <dbReference type="NCBI Taxonomy" id="1032243"/>
    <lineage>
        <taxon>Bacteria</taxon>
        <taxon>Pseudomonadati</taxon>
        <taxon>Campylobacterota</taxon>
        <taxon>Epsilonproteobacteria</taxon>
        <taxon>Campylobacterales</taxon>
        <taxon>Campylobacteraceae</taxon>
        <taxon>Campylobacter</taxon>
    </lineage>
</organism>
<dbReference type="GO" id="GO:0015221">
    <property type="term" value="F:lipopolysaccharide transmembrane transporter activity"/>
    <property type="evidence" value="ECO:0007669"/>
    <property type="project" value="InterPro"/>
</dbReference>
<dbReference type="NCBIfam" id="TIGR04409">
    <property type="entry name" value="LptC_YrbK"/>
    <property type="match status" value="1"/>
</dbReference>
<proteinExistence type="predicted"/>
<dbReference type="Pfam" id="PF06835">
    <property type="entry name" value="LptC"/>
    <property type="match status" value="1"/>
</dbReference>
<evidence type="ECO:0000313" key="2">
    <source>
        <dbReference type="EMBL" id="MBE3608164.1"/>
    </source>
</evidence>
<comment type="caution">
    <text evidence="2">The sequence shown here is derived from an EMBL/GenBank/DDBJ whole genome shotgun (WGS) entry which is preliminary data.</text>
</comment>
<protein>
    <submittedName>
        <fullName evidence="2">LPS export ABC transporter periplasmic protein LptC</fullName>
    </submittedName>
</protein>
<accession>A0AAW3ZSF7</accession>
<dbReference type="Gene3D" id="2.60.450.10">
    <property type="entry name" value="Lipopolysaccharide (LPS) transport protein A like domain"/>
    <property type="match status" value="1"/>
</dbReference>
<evidence type="ECO:0000256" key="1">
    <source>
        <dbReference type="SAM" id="Phobius"/>
    </source>
</evidence>
<dbReference type="AlphaFoldDB" id="A0AAW3ZSF7"/>
<dbReference type="EMBL" id="LIWG01000005">
    <property type="protein sequence ID" value="MBE3608164.1"/>
    <property type="molecule type" value="Genomic_DNA"/>
</dbReference>